<evidence type="ECO:0000313" key="1">
    <source>
        <dbReference type="EMBL" id="NDV37437.1"/>
    </source>
</evidence>
<sequence>MGIRSVRLGSSEVPLSGLAINSVEMSSLLDCNDGDGCSVDSAAGPFGGRYCIHVPVVCDDGNACTLDGCIDGDCVFEDVDCDDGVPCTLDSCDISYGCEHLSAGCDDEDLCTYDECDSDLGGFKRR</sequence>
<organism evidence="1">
    <name type="scientific">Arcella intermedia</name>
    <dbReference type="NCBI Taxonomy" id="1963864"/>
    <lineage>
        <taxon>Eukaryota</taxon>
        <taxon>Amoebozoa</taxon>
        <taxon>Tubulinea</taxon>
        <taxon>Elardia</taxon>
        <taxon>Arcellinida</taxon>
        <taxon>Sphaerothecina</taxon>
        <taxon>Arcellidae</taxon>
        <taxon>Arcella</taxon>
    </lineage>
</organism>
<dbReference type="AlphaFoldDB" id="A0A6B2LKU6"/>
<dbReference type="Pfam" id="PF00526">
    <property type="entry name" value="Dicty_CTDC"/>
    <property type="match status" value="3"/>
</dbReference>
<dbReference type="EMBL" id="GIBP01008468">
    <property type="protein sequence ID" value="NDV37437.1"/>
    <property type="molecule type" value="Transcribed_RNA"/>
</dbReference>
<accession>A0A6B2LKU6</accession>
<reference evidence="1" key="1">
    <citation type="journal article" date="2020" name="J. Eukaryot. Microbiol.">
        <title>De novo Sequencing, Assembly and Annotation of the Transcriptome for the Free-Living Testate Amoeba Arcella intermedia.</title>
        <authorList>
            <person name="Ribeiro G.M."/>
            <person name="Porfirio-Sousa A.L."/>
            <person name="Maurer-Alcala X.X."/>
            <person name="Katz L.A."/>
            <person name="Lahr D.J.G."/>
        </authorList>
    </citation>
    <scope>NUCLEOTIDE SEQUENCE</scope>
</reference>
<dbReference type="InterPro" id="IPR001673">
    <property type="entry name" value="S_mold_repeat"/>
</dbReference>
<dbReference type="PANTHER" id="PTHR31797:SF3">
    <property type="entry name" value="EXTRACELLULAR MATRIX PROTEIN-RELATED"/>
    <property type="match status" value="1"/>
</dbReference>
<dbReference type="InterPro" id="IPR052846">
    <property type="entry name" value="ECM-enzyme_regulator"/>
</dbReference>
<protein>
    <submittedName>
        <fullName evidence="1">Uncharacterized protein</fullName>
    </submittedName>
</protein>
<dbReference type="PANTHER" id="PTHR31797">
    <property type="entry name" value="EXTRACELLULAR MATRIX PROTEIN A-RELATED"/>
    <property type="match status" value="1"/>
</dbReference>
<name>A0A6B2LKU6_9EUKA</name>
<proteinExistence type="predicted"/>